<evidence type="ECO:0000313" key="3">
    <source>
        <dbReference type="Proteomes" id="UP000251211"/>
    </source>
</evidence>
<dbReference type="AlphaFoldDB" id="A0AB38FFG8"/>
<comment type="caution">
    <text evidence="2">The sequence shown here is derived from an EMBL/GenBank/DDBJ whole genome shotgun (WGS) entry which is preliminary data.</text>
</comment>
<dbReference type="Proteomes" id="UP000251211">
    <property type="component" value="Unassembled WGS sequence"/>
</dbReference>
<evidence type="ECO:0000256" key="1">
    <source>
        <dbReference type="SAM" id="MobiDB-lite"/>
    </source>
</evidence>
<protein>
    <recommendedName>
        <fullName evidence="4">Terminase</fullName>
    </recommendedName>
</protein>
<name>A0AB38FFG8_RHOWR</name>
<evidence type="ECO:0008006" key="4">
    <source>
        <dbReference type="Google" id="ProtNLM"/>
    </source>
</evidence>
<reference evidence="2 3" key="1">
    <citation type="submission" date="2018-06" db="EMBL/GenBank/DDBJ databases">
        <authorList>
            <consortium name="Pathogen Informatics"/>
            <person name="Doyle S."/>
        </authorList>
    </citation>
    <scope>NUCLEOTIDE SEQUENCE [LARGE SCALE GENOMIC DNA]</scope>
    <source>
        <strain evidence="2 3">NCTC13229</strain>
    </source>
</reference>
<proteinExistence type="predicted"/>
<sequence>MTNFTAPEGLSEAGKRLWSALSDEFELSPHELELLREAASTADQIAALQALVESDGLMMASPQGQKVHPAAVEARQQRIVLARLLAALRIPAEEDDERGSVRGAPRGVYRAKL</sequence>
<feature type="region of interest" description="Disordered" evidence="1">
    <location>
        <begin position="94"/>
        <end position="113"/>
    </location>
</feature>
<evidence type="ECO:0000313" key="2">
    <source>
        <dbReference type="EMBL" id="SPZ40385.1"/>
    </source>
</evidence>
<gene>
    <name evidence="2" type="ORF">NCTC13229_03864</name>
</gene>
<organism evidence="2 3">
    <name type="scientific">Rhodococcus wratislaviensis</name>
    <name type="common">Tsukamurella wratislaviensis</name>
    <dbReference type="NCBI Taxonomy" id="44752"/>
    <lineage>
        <taxon>Bacteria</taxon>
        <taxon>Bacillati</taxon>
        <taxon>Actinomycetota</taxon>
        <taxon>Actinomycetes</taxon>
        <taxon>Mycobacteriales</taxon>
        <taxon>Nocardiaceae</taxon>
        <taxon>Rhodococcus</taxon>
    </lineage>
</organism>
<dbReference type="EMBL" id="UAUI01000014">
    <property type="protein sequence ID" value="SPZ40385.1"/>
    <property type="molecule type" value="Genomic_DNA"/>
</dbReference>
<accession>A0AB38FFG8</accession>
<dbReference type="RefSeq" id="WP_112300613.1">
    <property type="nucleotide sequence ID" value="NZ_QTTP01000001.1"/>
</dbReference>